<evidence type="ECO:0000313" key="1">
    <source>
        <dbReference type="EMBL" id="MFC4960348.1"/>
    </source>
</evidence>
<evidence type="ECO:0000313" key="2">
    <source>
        <dbReference type="Proteomes" id="UP001595834"/>
    </source>
</evidence>
<sequence>METIREAFTANSDEALLNAAGLDEHFEVETLSPMVIENIDFA</sequence>
<protein>
    <submittedName>
        <fullName evidence="1">Uncharacterized protein</fullName>
    </submittedName>
</protein>
<organism evidence="1 2">
    <name type="scientific">Streptomyces mauvecolor</name>
    <dbReference type="NCBI Taxonomy" id="58345"/>
    <lineage>
        <taxon>Bacteria</taxon>
        <taxon>Bacillati</taxon>
        <taxon>Actinomycetota</taxon>
        <taxon>Actinomycetes</taxon>
        <taxon>Kitasatosporales</taxon>
        <taxon>Streptomycetaceae</taxon>
        <taxon>Streptomyces</taxon>
    </lineage>
</organism>
<dbReference type="EMBL" id="JBHSIZ010000036">
    <property type="protein sequence ID" value="MFC4960348.1"/>
    <property type="molecule type" value="Genomic_DNA"/>
</dbReference>
<gene>
    <name evidence="1" type="ORF">ACFPFX_29030</name>
</gene>
<dbReference type="Proteomes" id="UP001595834">
    <property type="component" value="Unassembled WGS sequence"/>
</dbReference>
<accession>A0ABV9UU67</accession>
<proteinExistence type="predicted"/>
<dbReference type="RefSeq" id="WP_344374045.1">
    <property type="nucleotide sequence ID" value="NZ_BAAASQ010000008.1"/>
</dbReference>
<keyword evidence="2" id="KW-1185">Reference proteome</keyword>
<name>A0ABV9UU67_9ACTN</name>
<comment type="caution">
    <text evidence="1">The sequence shown here is derived from an EMBL/GenBank/DDBJ whole genome shotgun (WGS) entry which is preliminary data.</text>
</comment>
<reference evidence="2" key="1">
    <citation type="journal article" date="2019" name="Int. J. Syst. Evol. Microbiol.">
        <title>The Global Catalogue of Microorganisms (GCM) 10K type strain sequencing project: providing services to taxonomists for standard genome sequencing and annotation.</title>
        <authorList>
            <consortium name="The Broad Institute Genomics Platform"/>
            <consortium name="The Broad Institute Genome Sequencing Center for Infectious Disease"/>
            <person name="Wu L."/>
            <person name="Ma J."/>
        </authorList>
    </citation>
    <scope>NUCLEOTIDE SEQUENCE [LARGE SCALE GENOMIC DNA]</scope>
    <source>
        <strain evidence="2">CCM 7224</strain>
    </source>
</reference>